<evidence type="ECO:0000256" key="6">
    <source>
        <dbReference type="ARBA" id="ARBA00022723"/>
    </source>
</evidence>
<dbReference type="Pfam" id="PF02367">
    <property type="entry name" value="TsaE"/>
    <property type="match status" value="1"/>
</dbReference>
<evidence type="ECO:0000313" key="12">
    <source>
        <dbReference type="Proteomes" id="UP001500713"/>
    </source>
</evidence>
<keyword evidence="7" id="KW-0547">Nucleotide-binding</keyword>
<dbReference type="InterPro" id="IPR027417">
    <property type="entry name" value="P-loop_NTPase"/>
</dbReference>
<dbReference type="PANTHER" id="PTHR33540:SF2">
    <property type="entry name" value="TRNA THREONYLCARBAMOYLADENOSINE BIOSYNTHESIS PROTEIN TSAE"/>
    <property type="match status" value="1"/>
</dbReference>
<accession>A0ABP3KJV8</accession>
<dbReference type="RefSeq" id="WP_229953511.1">
    <property type="nucleotide sequence ID" value="NZ_BAAAEM010000003.1"/>
</dbReference>
<comment type="similarity">
    <text evidence="2">Belongs to the TsaE family.</text>
</comment>
<evidence type="ECO:0000256" key="8">
    <source>
        <dbReference type="ARBA" id="ARBA00022840"/>
    </source>
</evidence>
<dbReference type="PANTHER" id="PTHR33540">
    <property type="entry name" value="TRNA THREONYLCARBAMOYLADENOSINE BIOSYNTHESIS PROTEIN TSAE"/>
    <property type="match status" value="1"/>
</dbReference>
<name>A0ABP3KJV8_9SPHN</name>
<evidence type="ECO:0000256" key="7">
    <source>
        <dbReference type="ARBA" id="ARBA00022741"/>
    </source>
</evidence>
<keyword evidence="12" id="KW-1185">Reference proteome</keyword>
<dbReference type="Gene3D" id="3.40.50.300">
    <property type="entry name" value="P-loop containing nucleotide triphosphate hydrolases"/>
    <property type="match status" value="1"/>
</dbReference>
<protein>
    <recommendedName>
        <fullName evidence="3">tRNA threonylcarbamoyladenosine biosynthesis protein TsaE</fullName>
    </recommendedName>
    <alternativeName>
        <fullName evidence="10">t(6)A37 threonylcarbamoyladenosine biosynthesis protein TsaE</fullName>
    </alternativeName>
</protein>
<keyword evidence="6" id="KW-0479">Metal-binding</keyword>
<dbReference type="Proteomes" id="UP001500713">
    <property type="component" value="Unassembled WGS sequence"/>
</dbReference>
<reference evidence="12" key="1">
    <citation type="journal article" date="2019" name="Int. J. Syst. Evol. Microbiol.">
        <title>The Global Catalogue of Microorganisms (GCM) 10K type strain sequencing project: providing services to taxonomists for standard genome sequencing and annotation.</title>
        <authorList>
            <consortium name="The Broad Institute Genomics Platform"/>
            <consortium name="The Broad Institute Genome Sequencing Center for Infectious Disease"/>
            <person name="Wu L."/>
            <person name="Ma J."/>
        </authorList>
    </citation>
    <scope>NUCLEOTIDE SEQUENCE [LARGE SCALE GENOMIC DNA]</scope>
    <source>
        <strain evidence="12">JCM 14162</strain>
    </source>
</reference>
<evidence type="ECO:0000256" key="5">
    <source>
        <dbReference type="ARBA" id="ARBA00022694"/>
    </source>
</evidence>
<evidence type="ECO:0000256" key="9">
    <source>
        <dbReference type="ARBA" id="ARBA00022842"/>
    </source>
</evidence>
<keyword evidence="8" id="KW-0067">ATP-binding</keyword>
<proteinExistence type="inferred from homology"/>
<dbReference type="EMBL" id="BAAAEM010000003">
    <property type="protein sequence ID" value="GAA0481372.1"/>
    <property type="molecule type" value="Genomic_DNA"/>
</dbReference>
<evidence type="ECO:0000256" key="10">
    <source>
        <dbReference type="ARBA" id="ARBA00032441"/>
    </source>
</evidence>
<gene>
    <name evidence="11" type="ORF">GCM10009096_24400</name>
</gene>
<sequence>MFPTVLDDEAATIQLGKRLANILQPGDKIALSGTLGAGKTSLARGILRGLGFEADVPSPSFAIVQQYEPPDVRLPVAHVDFYRIEEPDEIQELGLDDILNEGAIIAEWPDRLPNSFWADGLQITLEIQNDNSRRLTWTAGPAWKDRWLTT</sequence>
<dbReference type="InterPro" id="IPR003442">
    <property type="entry name" value="T6A_TsaE"/>
</dbReference>
<keyword evidence="4" id="KW-0963">Cytoplasm</keyword>
<evidence type="ECO:0000256" key="4">
    <source>
        <dbReference type="ARBA" id="ARBA00022490"/>
    </source>
</evidence>
<evidence type="ECO:0000256" key="3">
    <source>
        <dbReference type="ARBA" id="ARBA00019010"/>
    </source>
</evidence>
<keyword evidence="5" id="KW-0819">tRNA processing</keyword>
<dbReference type="NCBIfam" id="TIGR00150">
    <property type="entry name" value="T6A_YjeE"/>
    <property type="match status" value="1"/>
</dbReference>
<dbReference type="SUPFAM" id="SSF52540">
    <property type="entry name" value="P-loop containing nucleoside triphosphate hydrolases"/>
    <property type="match status" value="1"/>
</dbReference>
<comment type="caution">
    <text evidence="11">The sequence shown here is derived from an EMBL/GenBank/DDBJ whole genome shotgun (WGS) entry which is preliminary data.</text>
</comment>
<evidence type="ECO:0000313" key="11">
    <source>
        <dbReference type="EMBL" id="GAA0481372.1"/>
    </source>
</evidence>
<evidence type="ECO:0000256" key="1">
    <source>
        <dbReference type="ARBA" id="ARBA00004496"/>
    </source>
</evidence>
<comment type="subcellular location">
    <subcellularLocation>
        <location evidence="1">Cytoplasm</location>
    </subcellularLocation>
</comment>
<evidence type="ECO:0000256" key="2">
    <source>
        <dbReference type="ARBA" id="ARBA00007599"/>
    </source>
</evidence>
<keyword evidence="9" id="KW-0460">Magnesium</keyword>
<organism evidence="11 12">
    <name type="scientific">Parasphingorhabdus litoris</name>
    <dbReference type="NCBI Taxonomy" id="394733"/>
    <lineage>
        <taxon>Bacteria</taxon>
        <taxon>Pseudomonadati</taxon>
        <taxon>Pseudomonadota</taxon>
        <taxon>Alphaproteobacteria</taxon>
        <taxon>Sphingomonadales</taxon>
        <taxon>Sphingomonadaceae</taxon>
        <taxon>Parasphingorhabdus</taxon>
    </lineage>
</organism>